<dbReference type="GO" id="GO:0019898">
    <property type="term" value="C:extrinsic component of membrane"/>
    <property type="evidence" value="ECO:0007669"/>
    <property type="project" value="TreeGrafter"/>
</dbReference>
<dbReference type="Pfam" id="PF22697">
    <property type="entry name" value="SOS1_NGEF_PH"/>
    <property type="match status" value="1"/>
</dbReference>
<comment type="caution">
    <text evidence="6">The sequence shown here is derived from an EMBL/GenBank/DDBJ whole genome shotgun (WGS) entry which is preliminary data.</text>
</comment>
<evidence type="ECO:0000256" key="2">
    <source>
        <dbReference type="SAM" id="MobiDB-lite"/>
    </source>
</evidence>
<evidence type="ECO:0000259" key="3">
    <source>
        <dbReference type="PROSITE" id="PS50003"/>
    </source>
</evidence>
<dbReference type="InterPro" id="IPR001849">
    <property type="entry name" value="PH_domain"/>
</dbReference>
<dbReference type="InterPro" id="IPR035899">
    <property type="entry name" value="DBL_dom_sf"/>
</dbReference>
<dbReference type="EMBL" id="CAJNOK010005169">
    <property type="protein sequence ID" value="CAF0962648.1"/>
    <property type="molecule type" value="Genomic_DNA"/>
</dbReference>
<dbReference type="Proteomes" id="UP000677228">
    <property type="component" value="Unassembled WGS sequence"/>
</dbReference>
<reference evidence="6" key="1">
    <citation type="submission" date="2021-02" db="EMBL/GenBank/DDBJ databases">
        <authorList>
            <person name="Nowell W R."/>
        </authorList>
    </citation>
    <scope>NUCLEOTIDE SEQUENCE</scope>
</reference>
<dbReference type="SMART" id="SM00233">
    <property type="entry name" value="PH"/>
    <property type="match status" value="1"/>
</dbReference>
<dbReference type="InterPro" id="IPR051336">
    <property type="entry name" value="RhoGEF_Guanine_NuclExch_SF"/>
</dbReference>
<dbReference type="InterPro" id="IPR055251">
    <property type="entry name" value="SOS1_NGEF_PH"/>
</dbReference>
<feature type="domain" description="PH" evidence="3">
    <location>
        <begin position="86"/>
        <end position="202"/>
    </location>
</feature>
<evidence type="ECO:0000259" key="4">
    <source>
        <dbReference type="PROSITE" id="PS50010"/>
    </source>
</evidence>
<dbReference type="InterPro" id="IPR000219">
    <property type="entry name" value="DH_dom"/>
</dbReference>
<dbReference type="SUPFAM" id="SSF48065">
    <property type="entry name" value="DBL homology domain (DH-domain)"/>
    <property type="match status" value="1"/>
</dbReference>
<dbReference type="InterPro" id="IPR011993">
    <property type="entry name" value="PH-like_dom_sf"/>
</dbReference>
<dbReference type="EMBL" id="CAJOBA010005174">
    <property type="protein sequence ID" value="CAF3735274.1"/>
    <property type="molecule type" value="Genomic_DNA"/>
</dbReference>
<dbReference type="PROSITE" id="PS50010">
    <property type="entry name" value="DH_2"/>
    <property type="match status" value="1"/>
</dbReference>
<feature type="domain" description="DH" evidence="4">
    <location>
        <begin position="1"/>
        <end position="68"/>
    </location>
</feature>
<evidence type="ECO:0000313" key="7">
    <source>
        <dbReference type="Proteomes" id="UP000682733"/>
    </source>
</evidence>
<dbReference type="Proteomes" id="UP000682733">
    <property type="component" value="Unassembled WGS sequence"/>
</dbReference>
<keyword evidence="1" id="KW-0344">Guanine-nucleotide releasing factor</keyword>
<sequence length="506" mass="57442">MLNIEIRKKLGQKLLVSDLLIKPVQRIMRYQLLLKEILKSTERMNEEPRAIRSALQVMITVPTQANDMMNVGRVKDLPCNVHALGELKLQDMLLVSEPVTKDTKDPKEAEKKLKERRVFLFQQAMVFCEEIPAKDKYSSPNYIYKYDLKINKLQHKDFKRIKDAYQFILVEVDAGHTRRVLCQCNSEEQYETWVTNLHKVLQRQIDLIAALINPTEALKKELLTWEKADDNYKEYVSQQSTPMFSSTVKHSNTFQRTTRSLRRRMFTQDSSLLSSPFHTLTTSISSNNRGQIKKSMSDRTGKLPNEITTGNTNNSSVILPLSPLPLSPKNSHYHPRTLSHSDTNKVHTLELPQTSSLNTNDSNITPVRKSFNLFDTILQRSSSTSTSGTSSTRPLNIVTTTSSNSLSISSSVTANASLPSSLIPVVPSAVTYSPSINDNHNILSSQQQQQQSLSNDYLSSSTYDNRSLKKTIDNTFERRQPQTNNGSHVLPETAKCLFNYNAIKED</sequence>
<dbReference type="PANTHER" id="PTHR22826">
    <property type="entry name" value="RHO GUANINE EXCHANGE FACTOR-RELATED"/>
    <property type="match status" value="1"/>
</dbReference>
<name>A0A8S2IJF9_9BILA</name>
<dbReference type="AlphaFoldDB" id="A0A8S2IJF9"/>
<organism evidence="6 7">
    <name type="scientific">Didymodactylos carnosus</name>
    <dbReference type="NCBI Taxonomy" id="1234261"/>
    <lineage>
        <taxon>Eukaryota</taxon>
        <taxon>Metazoa</taxon>
        <taxon>Spiralia</taxon>
        <taxon>Gnathifera</taxon>
        <taxon>Rotifera</taxon>
        <taxon>Eurotatoria</taxon>
        <taxon>Bdelloidea</taxon>
        <taxon>Philodinida</taxon>
        <taxon>Philodinidae</taxon>
        <taxon>Didymodactylos</taxon>
    </lineage>
</organism>
<dbReference type="SUPFAM" id="SSF50729">
    <property type="entry name" value="PH domain-like"/>
    <property type="match status" value="1"/>
</dbReference>
<dbReference type="GO" id="GO:0005737">
    <property type="term" value="C:cytoplasm"/>
    <property type="evidence" value="ECO:0007669"/>
    <property type="project" value="TreeGrafter"/>
</dbReference>
<dbReference type="GO" id="GO:0005085">
    <property type="term" value="F:guanyl-nucleotide exchange factor activity"/>
    <property type="evidence" value="ECO:0007669"/>
    <property type="project" value="UniProtKB-KW"/>
</dbReference>
<dbReference type="Gene3D" id="2.30.29.30">
    <property type="entry name" value="Pleckstrin-homology domain (PH domain)/Phosphotyrosine-binding domain (PTB)"/>
    <property type="match status" value="1"/>
</dbReference>
<evidence type="ECO:0000313" key="6">
    <source>
        <dbReference type="EMBL" id="CAF3735274.1"/>
    </source>
</evidence>
<dbReference type="GO" id="GO:0007411">
    <property type="term" value="P:axon guidance"/>
    <property type="evidence" value="ECO:0007669"/>
    <property type="project" value="TreeGrafter"/>
</dbReference>
<evidence type="ECO:0000313" key="5">
    <source>
        <dbReference type="EMBL" id="CAF0962648.1"/>
    </source>
</evidence>
<proteinExistence type="predicted"/>
<feature type="non-terminal residue" evidence="6">
    <location>
        <position position="1"/>
    </location>
</feature>
<gene>
    <name evidence="5" type="ORF">OVA965_LOCUS12715</name>
    <name evidence="6" type="ORF">TMI583_LOCUS12718</name>
</gene>
<dbReference type="Pfam" id="PF00621">
    <property type="entry name" value="RhoGEF"/>
    <property type="match status" value="1"/>
</dbReference>
<evidence type="ECO:0000256" key="1">
    <source>
        <dbReference type="ARBA" id="ARBA00022658"/>
    </source>
</evidence>
<accession>A0A8S2IJF9</accession>
<protein>
    <submittedName>
        <fullName evidence="6">Uncharacterized protein</fullName>
    </submittedName>
</protein>
<dbReference type="PANTHER" id="PTHR22826:SF106">
    <property type="entry name" value="TRIO, ISOFORM A"/>
    <property type="match status" value="1"/>
</dbReference>
<dbReference type="PROSITE" id="PS50003">
    <property type="entry name" value="PH_DOMAIN"/>
    <property type="match status" value="1"/>
</dbReference>
<dbReference type="Gene3D" id="1.20.900.10">
    <property type="entry name" value="Dbl homology (DH) domain"/>
    <property type="match status" value="1"/>
</dbReference>
<feature type="region of interest" description="Disordered" evidence="2">
    <location>
        <begin position="288"/>
        <end position="316"/>
    </location>
</feature>